<dbReference type="Pfam" id="PF13419">
    <property type="entry name" value="HAD_2"/>
    <property type="match status" value="1"/>
</dbReference>
<dbReference type="AlphaFoldDB" id="A0A2T4MJL8"/>
<dbReference type="SFLD" id="SFLDS00003">
    <property type="entry name" value="Haloacid_Dehalogenase"/>
    <property type="match status" value="1"/>
</dbReference>
<evidence type="ECO:0000313" key="2">
    <source>
        <dbReference type="Proteomes" id="UP000646308"/>
    </source>
</evidence>
<reference evidence="1" key="1">
    <citation type="submission" date="2019-11" db="EMBL/GenBank/DDBJ databases">
        <title>Whole genome comparisons of Staphylococcus agnetis isolates from cattle and chickens.</title>
        <authorList>
            <person name="Rhoads D."/>
            <person name="Shwani A."/>
            <person name="Adkins P."/>
            <person name="Calcutt M."/>
            <person name="Middleton J."/>
        </authorList>
    </citation>
    <scope>NUCLEOTIDE SEQUENCE</scope>
    <source>
        <strain evidence="1">1387</strain>
    </source>
</reference>
<organism evidence="1 2">
    <name type="scientific">Staphylococcus agnetis</name>
    <dbReference type="NCBI Taxonomy" id="985762"/>
    <lineage>
        <taxon>Bacteria</taxon>
        <taxon>Bacillati</taxon>
        <taxon>Bacillota</taxon>
        <taxon>Bacilli</taxon>
        <taxon>Bacillales</taxon>
        <taxon>Staphylococcaceae</taxon>
        <taxon>Staphylococcus</taxon>
    </lineage>
</organism>
<keyword evidence="1" id="KW-0378">Hydrolase</keyword>
<dbReference type="SUPFAM" id="SSF56784">
    <property type="entry name" value="HAD-like"/>
    <property type="match status" value="1"/>
</dbReference>
<evidence type="ECO:0000313" key="1">
    <source>
        <dbReference type="EMBL" id="NJI03511.1"/>
    </source>
</evidence>
<proteinExistence type="predicted"/>
<dbReference type="RefSeq" id="WP_060551253.1">
    <property type="nucleotide sequence ID" value="NZ_CP009623.1"/>
</dbReference>
<gene>
    <name evidence="1" type="ORF">GLV84_11790</name>
</gene>
<dbReference type="Proteomes" id="UP000646308">
    <property type="component" value="Unassembled WGS sequence"/>
</dbReference>
<comment type="caution">
    <text evidence="1">The sequence shown here is derived from an EMBL/GenBank/DDBJ whole genome shotgun (WGS) entry which is preliminary data.</text>
</comment>
<dbReference type="SFLD" id="SFLDG01129">
    <property type="entry name" value="C1.5:_HAD__Beta-PGM__Phosphata"/>
    <property type="match status" value="1"/>
</dbReference>
<dbReference type="InterPro" id="IPR041492">
    <property type="entry name" value="HAD_2"/>
</dbReference>
<name>A0A2T4MJL8_9STAP</name>
<dbReference type="GO" id="GO:0008967">
    <property type="term" value="F:phosphoglycolate phosphatase activity"/>
    <property type="evidence" value="ECO:0007669"/>
    <property type="project" value="TreeGrafter"/>
</dbReference>
<dbReference type="InterPro" id="IPR050155">
    <property type="entry name" value="HAD-like_hydrolase_sf"/>
</dbReference>
<dbReference type="InterPro" id="IPR036412">
    <property type="entry name" value="HAD-like_sf"/>
</dbReference>
<sequence>MDKVILFDVDGVFLDEGRCFDVSALAVYELLFDKAYLNLNPKIDLSQIKDSQIQAIRKEIFEGDLILNQLKSLGVNSNWDMLFIVFSIHFIQLLKQLPKEMQVTFLESKVITQTQLQNLGQHVTHKRIDYAEPLDFLKNVENGKDTLYRALMSYAETHLEYENTTLFDIQSPLWQFAQSIYQEWYLGCSLFEEIEQLPAKSDFKQGYIYNEKVIVPVEDIKSLLNTLKSEGYRIGIATGRTRPETLIPFEALGLLTHFDTYYIGTASEVLEVESEYPEQKPLGKPNPFTYLVAYYGNDKNRYYDYATHQTHCVDKKQVIIVGDSLADLLCAKTINATFIGTLTGLKGKEARKELEAHDADYTVNHVLDIKDIVLNHH</sequence>
<dbReference type="InterPro" id="IPR023214">
    <property type="entry name" value="HAD_sf"/>
</dbReference>
<dbReference type="PANTHER" id="PTHR43434:SF1">
    <property type="entry name" value="PHOSPHOGLYCOLATE PHOSPHATASE"/>
    <property type="match status" value="1"/>
</dbReference>
<dbReference type="KEGG" id="sagq:EP23_04405"/>
<dbReference type="EMBL" id="WMFL01000085">
    <property type="protein sequence ID" value="NJI03511.1"/>
    <property type="molecule type" value="Genomic_DNA"/>
</dbReference>
<dbReference type="GO" id="GO:0006281">
    <property type="term" value="P:DNA repair"/>
    <property type="evidence" value="ECO:0007669"/>
    <property type="project" value="TreeGrafter"/>
</dbReference>
<accession>A0A2T4MJL8</accession>
<dbReference type="PANTHER" id="PTHR43434">
    <property type="entry name" value="PHOSPHOGLYCOLATE PHOSPHATASE"/>
    <property type="match status" value="1"/>
</dbReference>
<dbReference type="Gene3D" id="3.40.50.1000">
    <property type="entry name" value="HAD superfamily/HAD-like"/>
    <property type="match status" value="1"/>
</dbReference>
<protein>
    <submittedName>
        <fullName evidence="1">HAD hydrolase-like protein</fullName>
    </submittedName>
</protein>
<dbReference type="GeneID" id="57691820"/>
<dbReference type="OrthoDB" id="2474611at2"/>